<evidence type="ECO:0000313" key="1">
    <source>
        <dbReference type="EMBL" id="KAJ4458571.1"/>
    </source>
</evidence>
<dbReference type="EMBL" id="JAPMOS010000028">
    <property type="protein sequence ID" value="KAJ4458571.1"/>
    <property type="molecule type" value="Genomic_DNA"/>
</dbReference>
<sequence>MGPDDLLDVGLDPVEPVGLVGDLGEVPELLGDPVDLLIALLDAHVQHDPAVGFDESLADQLFINVAPESPLATCPSVPSAPWDPAAATRQATPLSAPAGRPALCLVPLDESLPPRHPVYRVSQPRIATTPEQVTPWAVEGLKILKKTTKEEIGKRLATYRNRTGDLKICSLPLCY</sequence>
<protein>
    <submittedName>
        <fullName evidence="1">Uncharacterized protein</fullName>
    </submittedName>
</protein>
<evidence type="ECO:0000313" key="2">
    <source>
        <dbReference type="Proteomes" id="UP001141327"/>
    </source>
</evidence>
<reference evidence="1" key="1">
    <citation type="journal article" date="2022" name="bioRxiv">
        <title>Genomics of Preaxostyla Flagellates Illuminates Evolutionary Transitions and the Path Towards Mitochondrial Loss.</title>
        <authorList>
            <person name="Novak L.V.F."/>
            <person name="Treitli S.C."/>
            <person name="Pyrih J."/>
            <person name="Halakuc P."/>
            <person name="Pipaliya S.V."/>
            <person name="Vacek V."/>
            <person name="Brzon O."/>
            <person name="Soukal P."/>
            <person name="Eme L."/>
            <person name="Dacks J.B."/>
            <person name="Karnkowska A."/>
            <person name="Elias M."/>
            <person name="Hampl V."/>
        </authorList>
    </citation>
    <scope>NUCLEOTIDE SEQUENCE</scope>
    <source>
        <strain evidence="1">RCP-MX</strain>
    </source>
</reference>
<name>A0ABQ8UJH2_9EUKA</name>
<gene>
    <name evidence="1" type="ORF">PAPYR_5775</name>
</gene>
<keyword evidence="2" id="KW-1185">Reference proteome</keyword>
<accession>A0ABQ8UJH2</accession>
<dbReference type="Proteomes" id="UP001141327">
    <property type="component" value="Unassembled WGS sequence"/>
</dbReference>
<organism evidence="1 2">
    <name type="scientific">Paratrimastix pyriformis</name>
    <dbReference type="NCBI Taxonomy" id="342808"/>
    <lineage>
        <taxon>Eukaryota</taxon>
        <taxon>Metamonada</taxon>
        <taxon>Preaxostyla</taxon>
        <taxon>Paratrimastigidae</taxon>
        <taxon>Paratrimastix</taxon>
    </lineage>
</organism>
<comment type="caution">
    <text evidence="1">The sequence shown here is derived from an EMBL/GenBank/DDBJ whole genome shotgun (WGS) entry which is preliminary data.</text>
</comment>
<proteinExistence type="predicted"/>